<accession>A0ACB8UFU8</accession>
<reference evidence="1" key="1">
    <citation type="journal article" date="2021" name="Environ. Microbiol.">
        <title>Gene family expansions and transcriptome signatures uncover fungal adaptations to wood decay.</title>
        <authorList>
            <person name="Hage H."/>
            <person name="Miyauchi S."/>
            <person name="Viragh M."/>
            <person name="Drula E."/>
            <person name="Min B."/>
            <person name="Chaduli D."/>
            <person name="Navarro D."/>
            <person name="Favel A."/>
            <person name="Norest M."/>
            <person name="Lesage-Meessen L."/>
            <person name="Balint B."/>
            <person name="Merenyi Z."/>
            <person name="de Eugenio L."/>
            <person name="Morin E."/>
            <person name="Martinez A.T."/>
            <person name="Baldrian P."/>
            <person name="Stursova M."/>
            <person name="Martinez M.J."/>
            <person name="Novotny C."/>
            <person name="Magnuson J.K."/>
            <person name="Spatafora J.W."/>
            <person name="Maurice S."/>
            <person name="Pangilinan J."/>
            <person name="Andreopoulos W."/>
            <person name="LaButti K."/>
            <person name="Hundley H."/>
            <person name="Na H."/>
            <person name="Kuo A."/>
            <person name="Barry K."/>
            <person name="Lipzen A."/>
            <person name="Henrissat B."/>
            <person name="Riley R."/>
            <person name="Ahrendt S."/>
            <person name="Nagy L.G."/>
            <person name="Grigoriev I.V."/>
            <person name="Martin F."/>
            <person name="Rosso M.N."/>
        </authorList>
    </citation>
    <scope>NUCLEOTIDE SEQUENCE</scope>
    <source>
        <strain evidence="1">CBS 384.51</strain>
    </source>
</reference>
<comment type="caution">
    <text evidence="1">The sequence shown here is derived from an EMBL/GenBank/DDBJ whole genome shotgun (WGS) entry which is preliminary data.</text>
</comment>
<name>A0ACB8UFU8_9APHY</name>
<keyword evidence="2" id="KW-1185">Reference proteome</keyword>
<gene>
    <name evidence="1" type="ORF">BDY19DRAFT_990594</name>
</gene>
<evidence type="ECO:0000313" key="2">
    <source>
        <dbReference type="Proteomes" id="UP001055072"/>
    </source>
</evidence>
<sequence>MLSIQPEQLVDHPDTIAIEALKTLDDDVLREIMHTVIFGESQPEVTSLPPLDGYSAEDFAHTVTCIVLAIQEWQSGRYIPFPS</sequence>
<evidence type="ECO:0000313" key="1">
    <source>
        <dbReference type="EMBL" id="KAI0092919.1"/>
    </source>
</evidence>
<organism evidence="1 2">
    <name type="scientific">Irpex rosettiformis</name>
    <dbReference type="NCBI Taxonomy" id="378272"/>
    <lineage>
        <taxon>Eukaryota</taxon>
        <taxon>Fungi</taxon>
        <taxon>Dikarya</taxon>
        <taxon>Basidiomycota</taxon>
        <taxon>Agaricomycotina</taxon>
        <taxon>Agaricomycetes</taxon>
        <taxon>Polyporales</taxon>
        <taxon>Irpicaceae</taxon>
        <taxon>Irpex</taxon>
    </lineage>
</organism>
<dbReference type="Proteomes" id="UP001055072">
    <property type="component" value="Unassembled WGS sequence"/>
</dbReference>
<dbReference type="EMBL" id="MU274903">
    <property type="protein sequence ID" value="KAI0092919.1"/>
    <property type="molecule type" value="Genomic_DNA"/>
</dbReference>
<protein>
    <submittedName>
        <fullName evidence="1">Uncharacterized protein</fullName>
    </submittedName>
</protein>
<proteinExistence type="predicted"/>